<proteinExistence type="predicted"/>
<dbReference type="PANTHER" id="PTHR33164">
    <property type="entry name" value="TRANSCRIPTIONAL REGULATOR, MARR FAMILY"/>
    <property type="match status" value="1"/>
</dbReference>
<dbReference type="Pfam" id="PF12802">
    <property type="entry name" value="MarR_2"/>
    <property type="match status" value="1"/>
</dbReference>
<comment type="caution">
    <text evidence="3">The sequence shown here is derived from an EMBL/GenBank/DDBJ whole genome shotgun (WGS) entry which is preliminary data.</text>
</comment>
<protein>
    <submittedName>
        <fullName evidence="3">MarR family transcriptional regulator</fullName>
    </submittedName>
</protein>
<dbReference type="PRINTS" id="PR00598">
    <property type="entry name" value="HTHMARR"/>
</dbReference>
<gene>
    <name evidence="3" type="ORF">MWN34_18800</name>
</gene>
<dbReference type="Proteomes" id="UP001203284">
    <property type="component" value="Unassembled WGS sequence"/>
</dbReference>
<organism evidence="3 4">
    <name type="scientific">Ancylobacter crimeensis</name>
    <dbReference type="NCBI Taxonomy" id="2579147"/>
    <lineage>
        <taxon>Bacteria</taxon>
        <taxon>Pseudomonadati</taxon>
        <taxon>Pseudomonadota</taxon>
        <taxon>Alphaproteobacteria</taxon>
        <taxon>Hyphomicrobiales</taxon>
        <taxon>Xanthobacteraceae</taxon>
        <taxon>Ancylobacter</taxon>
    </lineage>
</organism>
<evidence type="ECO:0000259" key="2">
    <source>
        <dbReference type="PROSITE" id="PS50995"/>
    </source>
</evidence>
<keyword evidence="4" id="KW-1185">Reference proteome</keyword>
<dbReference type="InterPro" id="IPR036388">
    <property type="entry name" value="WH-like_DNA-bd_sf"/>
</dbReference>
<dbReference type="PROSITE" id="PS50995">
    <property type="entry name" value="HTH_MARR_2"/>
    <property type="match status" value="1"/>
</dbReference>
<evidence type="ECO:0000313" key="4">
    <source>
        <dbReference type="Proteomes" id="UP001203284"/>
    </source>
</evidence>
<dbReference type="EMBL" id="JALKCH010000016">
    <property type="protein sequence ID" value="MCK0198951.1"/>
    <property type="molecule type" value="Genomic_DNA"/>
</dbReference>
<sequence length="174" mass="18775">MKDSLDRSIGHRLHRAARLQRALAARHLAELGLFPGQESVLKLLSESDGRTMTELAAALQVRPPTASKTVGRLSAQGLLTRKASDGDGRLVRVWLTEEGRQRAGAVDGIWDRIEDIMIAGLDSKDRKRLRKLLRKLDKNLASALGATLPAGAEDEEAEDAAPESDAPVLAGEAL</sequence>
<feature type="region of interest" description="Disordered" evidence="1">
    <location>
        <begin position="144"/>
        <end position="174"/>
    </location>
</feature>
<dbReference type="PANTHER" id="PTHR33164:SF103">
    <property type="entry name" value="REGULATORY PROTEIN MARR"/>
    <property type="match status" value="1"/>
</dbReference>
<dbReference type="InterPro" id="IPR039422">
    <property type="entry name" value="MarR/SlyA-like"/>
</dbReference>
<dbReference type="SMART" id="SM00347">
    <property type="entry name" value="HTH_MARR"/>
    <property type="match status" value="1"/>
</dbReference>
<dbReference type="InterPro" id="IPR000835">
    <property type="entry name" value="HTH_MarR-typ"/>
</dbReference>
<feature type="compositionally biased region" description="Acidic residues" evidence="1">
    <location>
        <begin position="152"/>
        <end position="162"/>
    </location>
</feature>
<evidence type="ECO:0000313" key="3">
    <source>
        <dbReference type="EMBL" id="MCK0198951.1"/>
    </source>
</evidence>
<reference evidence="3 4" key="1">
    <citation type="submission" date="2022-04" db="EMBL/GenBank/DDBJ databases">
        <authorList>
            <person name="Grouzdev D.S."/>
            <person name="Pantiukh K.S."/>
            <person name="Krutkina M.S."/>
        </authorList>
    </citation>
    <scope>NUCLEOTIDE SEQUENCE [LARGE SCALE GENOMIC DNA]</scope>
    <source>
        <strain evidence="3 4">6x-1</strain>
    </source>
</reference>
<feature type="domain" description="HTH marR-type" evidence="2">
    <location>
        <begin position="6"/>
        <end position="138"/>
    </location>
</feature>
<accession>A0ABT0DG59</accession>
<dbReference type="RefSeq" id="WP_247030852.1">
    <property type="nucleotide sequence ID" value="NZ_JALKCH010000016.1"/>
</dbReference>
<name>A0ABT0DG59_9HYPH</name>
<dbReference type="InterPro" id="IPR036390">
    <property type="entry name" value="WH_DNA-bd_sf"/>
</dbReference>
<dbReference type="Gene3D" id="1.10.10.10">
    <property type="entry name" value="Winged helix-like DNA-binding domain superfamily/Winged helix DNA-binding domain"/>
    <property type="match status" value="1"/>
</dbReference>
<evidence type="ECO:0000256" key="1">
    <source>
        <dbReference type="SAM" id="MobiDB-lite"/>
    </source>
</evidence>
<dbReference type="SUPFAM" id="SSF46785">
    <property type="entry name" value="Winged helix' DNA-binding domain"/>
    <property type="match status" value="1"/>
</dbReference>